<name>A0ABR1IWL6_9AGAR</name>
<keyword evidence="5" id="KW-1185">Reference proteome</keyword>
<feature type="transmembrane region" description="Helical" evidence="2">
    <location>
        <begin position="37"/>
        <end position="60"/>
    </location>
</feature>
<dbReference type="PANTHER" id="PTHR40465">
    <property type="entry name" value="CHROMOSOME 1, WHOLE GENOME SHOTGUN SEQUENCE"/>
    <property type="match status" value="1"/>
</dbReference>
<feature type="transmembrane region" description="Helical" evidence="2">
    <location>
        <begin position="111"/>
        <end position="137"/>
    </location>
</feature>
<feature type="transmembrane region" description="Helical" evidence="2">
    <location>
        <begin position="80"/>
        <end position="99"/>
    </location>
</feature>
<proteinExistence type="predicted"/>
<protein>
    <recommendedName>
        <fullName evidence="3">DUF6534 domain-containing protein</fullName>
    </recommendedName>
</protein>
<feature type="transmembrane region" description="Helical" evidence="2">
    <location>
        <begin position="143"/>
        <end position="164"/>
    </location>
</feature>
<dbReference type="EMBL" id="JBANRG010000071">
    <property type="protein sequence ID" value="KAK7439839.1"/>
    <property type="molecule type" value="Genomic_DNA"/>
</dbReference>
<feature type="transmembrane region" description="Helical" evidence="2">
    <location>
        <begin position="6"/>
        <end position="25"/>
    </location>
</feature>
<dbReference type="InterPro" id="IPR045339">
    <property type="entry name" value="DUF6534"/>
</dbReference>
<evidence type="ECO:0000256" key="1">
    <source>
        <dbReference type="SAM" id="MobiDB-lite"/>
    </source>
</evidence>
<feature type="region of interest" description="Disordered" evidence="1">
    <location>
        <begin position="232"/>
        <end position="251"/>
    </location>
</feature>
<evidence type="ECO:0000313" key="4">
    <source>
        <dbReference type="EMBL" id="KAK7439839.1"/>
    </source>
</evidence>
<dbReference type="PANTHER" id="PTHR40465:SF1">
    <property type="entry name" value="DUF6534 DOMAIN-CONTAINING PROTEIN"/>
    <property type="match status" value="1"/>
</dbReference>
<keyword evidence="2" id="KW-1133">Transmembrane helix</keyword>
<evidence type="ECO:0000313" key="5">
    <source>
        <dbReference type="Proteomes" id="UP001498398"/>
    </source>
</evidence>
<reference evidence="4 5" key="1">
    <citation type="submission" date="2024-01" db="EMBL/GenBank/DDBJ databases">
        <title>A draft genome for the cacao thread blight pathogen Marasmiellus scandens.</title>
        <authorList>
            <person name="Baruah I.K."/>
            <person name="Leung J."/>
            <person name="Bukari Y."/>
            <person name="Amoako-Attah I."/>
            <person name="Meinhardt L.W."/>
            <person name="Bailey B.A."/>
            <person name="Cohen S.P."/>
        </authorList>
    </citation>
    <scope>NUCLEOTIDE SEQUENCE [LARGE SCALE GENOMIC DNA]</scope>
    <source>
        <strain evidence="4 5">GH-19</strain>
    </source>
</reference>
<feature type="domain" description="DUF6534" evidence="3">
    <location>
        <begin position="82"/>
        <end position="169"/>
    </location>
</feature>
<comment type="caution">
    <text evidence="4">The sequence shown here is derived from an EMBL/GenBank/DDBJ whole genome shotgun (WGS) entry which is preliminary data.</text>
</comment>
<keyword evidence="2" id="KW-0472">Membrane</keyword>
<accession>A0ABR1IWL6</accession>
<sequence>MFNTLIIEIFFSNAIALVVQMFYCWRIWLLSKRNWVIAGFLVVLSWSSFVLLFVYSVMALRYSTYMELAHLKNISMSCNILAAASDIFISLAMVFYLQTSKTGYRKSNNMINRLIIFTFNTGIPVSVCALFACISINVWSDTFIYMFFFLMQGRFYTNSILVTLNSREYIRDAGNSYSMSSYPARHALGGTANLTSGAGVEFHHPNQEDSVYEQKSANGGIAIRIDTTQTMDRDGSLKQGSTDHSETASAV</sequence>
<dbReference type="Proteomes" id="UP001498398">
    <property type="component" value="Unassembled WGS sequence"/>
</dbReference>
<keyword evidence="2" id="KW-0812">Transmembrane</keyword>
<organism evidence="4 5">
    <name type="scientific">Marasmiellus scandens</name>
    <dbReference type="NCBI Taxonomy" id="2682957"/>
    <lineage>
        <taxon>Eukaryota</taxon>
        <taxon>Fungi</taxon>
        <taxon>Dikarya</taxon>
        <taxon>Basidiomycota</taxon>
        <taxon>Agaricomycotina</taxon>
        <taxon>Agaricomycetes</taxon>
        <taxon>Agaricomycetidae</taxon>
        <taxon>Agaricales</taxon>
        <taxon>Marasmiineae</taxon>
        <taxon>Omphalotaceae</taxon>
        <taxon>Marasmiellus</taxon>
    </lineage>
</organism>
<gene>
    <name evidence="4" type="ORF">VKT23_017411</name>
</gene>
<evidence type="ECO:0000259" key="3">
    <source>
        <dbReference type="Pfam" id="PF20152"/>
    </source>
</evidence>
<dbReference type="Pfam" id="PF20152">
    <property type="entry name" value="DUF6534"/>
    <property type="match status" value="1"/>
</dbReference>
<evidence type="ECO:0000256" key="2">
    <source>
        <dbReference type="SAM" id="Phobius"/>
    </source>
</evidence>